<proteinExistence type="predicted"/>
<dbReference type="KEGG" id="nneo:PQG83_15760"/>
<name>A0AA96JUZ0_9BACT</name>
<evidence type="ECO:0000256" key="1">
    <source>
        <dbReference type="SAM" id="Phobius"/>
    </source>
</evidence>
<feature type="transmembrane region" description="Helical" evidence="1">
    <location>
        <begin position="91"/>
        <end position="111"/>
    </location>
</feature>
<organism evidence="2 3">
    <name type="scientific">Candidatus Nitrospira neomarina</name>
    <dbReference type="NCBI Taxonomy" id="3020899"/>
    <lineage>
        <taxon>Bacteria</taxon>
        <taxon>Pseudomonadati</taxon>
        <taxon>Nitrospirota</taxon>
        <taxon>Nitrospiria</taxon>
        <taxon>Nitrospirales</taxon>
        <taxon>Nitrospiraceae</taxon>
        <taxon>Nitrospira</taxon>
    </lineage>
</organism>
<evidence type="ECO:0008006" key="4">
    <source>
        <dbReference type="Google" id="ProtNLM"/>
    </source>
</evidence>
<feature type="transmembrane region" description="Helical" evidence="1">
    <location>
        <begin position="45"/>
        <end position="62"/>
    </location>
</feature>
<dbReference type="AlphaFoldDB" id="A0AA96JUZ0"/>
<dbReference type="EMBL" id="CP116968">
    <property type="protein sequence ID" value="WNM61197.1"/>
    <property type="molecule type" value="Genomic_DNA"/>
</dbReference>
<dbReference type="Proteomes" id="UP001302494">
    <property type="component" value="Chromosome"/>
</dbReference>
<keyword evidence="1" id="KW-0812">Transmembrane</keyword>
<evidence type="ECO:0000313" key="3">
    <source>
        <dbReference type="Proteomes" id="UP001302494"/>
    </source>
</evidence>
<evidence type="ECO:0000313" key="2">
    <source>
        <dbReference type="EMBL" id="WNM61197.1"/>
    </source>
</evidence>
<keyword evidence="3" id="KW-1185">Reference proteome</keyword>
<reference evidence="2 3" key="1">
    <citation type="submission" date="2023-01" db="EMBL/GenBank/DDBJ databases">
        <title>Cultivation and genomic characterization of new, ubiquitous marine nitrite-oxidizing bacteria from the Nitrospirales.</title>
        <authorList>
            <person name="Mueller A.J."/>
            <person name="Daebeler A."/>
            <person name="Herbold C.W."/>
            <person name="Kirkegaard R.H."/>
            <person name="Daims H."/>
        </authorList>
    </citation>
    <scope>NUCLEOTIDE SEQUENCE [LARGE SCALE GENOMIC DNA]</scope>
    <source>
        <strain evidence="2 3">DK</strain>
    </source>
</reference>
<keyword evidence="1" id="KW-0472">Membrane</keyword>
<dbReference type="RefSeq" id="WP_312742998.1">
    <property type="nucleotide sequence ID" value="NZ_CP116968.1"/>
</dbReference>
<accession>A0AA96JUZ0</accession>
<sequence length="115" mass="12862">MSETKPCPSCGYDLPRQGRFCPKCGNRVDRKPAEDSKQEPLNLRILYIMVGLLILAVLFPPWQTPPGQPPEFLGFHFITSPPTEGAQRSPILQNIQLFTIAVAGLYFSWAFRGKG</sequence>
<gene>
    <name evidence="2" type="ORF">PQG83_15760</name>
</gene>
<protein>
    <recommendedName>
        <fullName evidence="4">Zinc-ribbon domain-containing protein</fullName>
    </recommendedName>
</protein>
<keyword evidence="1" id="KW-1133">Transmembrane helix</keyword>